<sequence>MTGLMLLFLKMWKKKNRDDDEIEVRTETSNNEAEQGHIGKLDEYDPSLDIPIALRKGTRFCIKHPIYNYVSYDSLSPQFRAFTANLDSTIISKNIYTALESPKWKNAVMEEMKAPEKNRTWEHKARLVAKGFTLTYGIDYSETFSPVAKLNTVRVLLSVTVNKDWPLYKLDVKNVVFEWRPCGGNSLPLSSPKGTARGFDHTLFTKVSKTVKIVILIVYVDDIVLTGDDQTEISQLKQRMGDEFEIKDLGNLKYFLGMKVVWSKEGISVSQIKYTLDLLTETSMLGCRPADTPIEFNYKLGNSDDQVPVDKKNISVFQFMQSTYEKHMESVNIILRYLKNTPEILPKYSAGSEGSKKVSFHCPLNSLFTHDMRIWRQCFMILLLTMIESFWVDLKSLVGVYEDNRLLYPTALTFIQNHCFGNGSSVLAVTEGCQLTIWDLRMKENGGCLQRICGSVGDNFYAVCTSSNGNIAVGGADRTITTYDPRRWSALSRWVHCSKYEVLELALACLYLL</sequence>
<proteinExistence type="predicted"/>
<dbReference type="InterPro" id="IPR036322">
    <property type="entry name" value="WD40_repeat_dom_sf"/>
</dbReference>
<dbReference type="EMBL" id="SSTD01004900">
    <property type="protein sequence ID" value="TYK22759.1"/>
    <property type="molecule type" value="Genomic_DNA"/>
</dbReference>
<reference evidence="2 3" key="1">
    <citation type="submission" date="2019-08" db="EMBL/GenBank/DDBJ databases">
        <title>Draft genome sequences of two oriental melons (Cucumis melo L. var makuwa).</title>
        <authorList>
            <person name="Kwon S.-Y."/>
        </authorList>
    </citation>
    <scope>NUCLEOTIDE SEQUENCE [LARGE SCALE GENOMIC DNA]</scope>
    <source>
        <strain evidence="3">cv. Chang Bougi</strain>
        <tissue evidence="2">Leaf</tissue>
    </source>
</reference>
<dbReference type="GO" id="GO:0016301">
    <property type="term" value="F:kinase activity"/>
    <property type="evidence" value="ECO:0007669"/>
    <property type="project" value="UniProtKB-KW"/>
</dbReference>
<evidence type="ECO:0000259" key="1">
    <source>
        <dbReference type="Pfam" id="PF07727"/>
    </source>
</evidence>
<evidence type="ECO:0000313" key="2">
    <source>
        <dbReference type="EMBL" id="TYK22759.1"/>
    </source>
</evidence>
<dbReference type="SUPFAM" id="SSF50978">
    <property type="entry name" value="WD40 repeat-like"/>
    <property type="match status" value="1"/>
</dbReference>
<dbReference type="InterPro" id="IPR013103">
    <property type="entry name" value="RVT_2"/>
</dbReference>
<organism evidence="2 3">
    <name type="scientific">Cucumis melo var. makuwa</name>
    <name type="common">Oriental melon</name>
    <dbReference type="NCBI Taxonomy" id="1194695"/>
    <lineage>
        <taxon>Eukaryota</taxon>
        <taxon>Viridiplantae</taxon>
        <taxon>Streptophyta</taxon>
        <taxon>Embryophyta</taxon>
        <taxon>Tracheophyta</taxon>
        <taxon>Spermatophyta</taxon>
        <taxon>Magnoliopsida</taxon>
        <taxon>eudicotyledons</taxon>
        <taxon>Gunneridae</taxon>
        <taxon>Pentapetalae</taxon>
        <taxon>rosids</taxon>
        <taxon>fabids</taxon>
        <taxon>Cucurbitales</taxon>
        <taxon>Cucurbitaceae</taxon>
        <taxon>Benincaseae</taxon>
        <taxon>Cucumis</taxon>
    </lineage>
</organism>
<keyword evidence="2" id="KW-0808">Transferase</keyword>
<evidence type="ECO:0000313" key="3">
    <source>
        <dbReference type="Proteomes" id="UP000321947"/>
    </source>
</evidence>
<keyword evidence="2" id="KW-0675">Receptor</keyword>
<dbReference type="Gene3D" id="2.130.10.10">
    <property type="entry name" value="YVTN repeat-like/Quinoprotein amine dehydrogenase"/>
    <property type="match status" value="1"/>
</dbReference>
<feature type="domain" description="Reverse transcriptase Ty1/copia-type" evidence="1">
    <location>
        <begin position="200"/>
        <end position="295"/>
    </location>
</feature>
<comment type="caution">
    <text evidence="2">The sequence shown here is derived from an EMBL/GenBank/DDBJ whole genome shotgun (WGS) entry which is preliminary data.</text>
</comment>
<dbReference type="Proteomes" id="UP000321947">
    <property type="component" value="Unassembled WGS sequence"/>
</dbReference>
<dbReference type="InterPro" id="IPR015943">
    <property type="entry name" value="WD40/YVTN_repeat-like_dom_sf"/>
</dbReference>
<dbReference type="PANTHER" id="PTHR47467">
    <property type="entry name" value="OS01G0867200 PROTEIN"/>
    <property type="match status" value="1"/>
</dbReference>
<dbReference type="SUPFAM" id="SSF56672">
    <property type="entry name" value="DNA/RNA polymerases"/>
    <property type="match status" value="1"/>
</dbReference>
<dbReference type="Pfam" id="PF07727">
    <property type="entry name" value="RVT_2"/>
    <property type="match status" value="2"/>
</dbReference>
<accession>A0A5D3DHP2</accession>
<name>A0A5D3DHP2_CUCMM</name>
<gene>
    <name evidence="2" type="ORF">E5676_scaffold1163G00910</name>
</gene>
<keyword evidence="2" id="KW-0418">Kinase</keyword>
<feature type="domain" description="Reverse transcriptase Ty1/copia-type" evidence="1">
    <location>
        <begin position="95"/>
        <end position="174"/>
    </location>
</feature>
<dbReference type="InterPro" id="IPR043502">
    <property type="entry name" value="DNA/RNA_pol_sf"/>
</dbReference>
<protein>
    <submittedName>
        <fullName evidence="2">Cysteine-rich RLK (Receptor-like protein kinase) 8</fullName>
    </submittedName>
</protein>
<dbReference type="PANTHER" id="PTHR47467:SF1">
    <property type="entry name" value="WD40 REPEAT-CONTAINING PROTEIN"/>
    <property type="match status" value="1"/>
</dbReference>
<dbReference type="AlphaFoldDB" id="A0A5D3DHP2"/>